<feature type="compositionally biased region" description="Low complexity" evidence="3">
    <location>
        <begin position="66"/>
        <end position="107"/>
    </location>
</feature>
<proteinExistence type="predicted"/>
<dbReference type="Pfam" id="PF05433">
    <property type="entry name" value="Rick_17kDa_Anti"/>
    <property type="match status" value="1"/>
</dbReference>
<evidence type="ECO:0000259" key="5">
    <source>
        <dbReference type="Pfam" id="PF05433"/>
    </source>
</evidence>
<sequence length="269" mass="26916">MSLVVRSNSSAAGPFVAGGSAKWLWAAIGALGVSVLALGATLVVQNRDRAPDVASAAQPAAALAPDAQSAAAANPSADPAVAQRSQGRPAAVAQAPAQQFAQRAPSPGYAPQPAYSGAPQGQQQVAMQRAAAPACMTCGRVESVQAFQQAAPATGIGAVAGGVIGGVLGNQVGKGSGRTVATVLGAVGGGYLGHTVEQRTRTTTAYQIRVRMDDGSVRTFTRSQPVAEGTAVRVEGRSFRVDNGQYGSGYGGGYSAQAPHSVRVADNGY</sequence>
<feature type="region of interest" description="Disordered" evidence="3">
    <location>
        <begin position="66"/>
        <end position="121"/>
    </location>
</feature>
<evidence type="ECO:0000313" key="6">
    <source>
        <dbReference type="EMBL" id="WIY48816.1"/>
    </source>
</evidence>
<feature type="domain" description="Glycine zipper 2TM" evidence="5">
    <location>
        <begin position="156"/>
        <end position="196"/>
    </location>
</feature>
<dbReference type="PANTHER" id="PTHR35603:SF2">
    <property type="entry name" value="OUTER MEMBRANE LIPOPROTEIN"/>
    <property type="match status" value="1"/>
</dbReference>
<keyword evidence="4" id="KW-1133">Transmembrane helix</keyword>
<dbReference type="InterPro" id="IPR008816">
    <property type="entry name" value="Gly_zipper_2TM_dom"/>
</dbReference>
<dbReference type="Proteomes" id="UP001242732">
    <property type="component" value="Chromosome"/>
</dbReference>
<keyword evidence="7" id="KW-1185">Reference proteome</keyword>
<accession>A0ABY9APF8</accession>
<dbReference type="RefSeq" id="WP_011793410.1">
    <property type="nucleotide sequence ID" value="NZ_CP023687.1"/>
</dbReference>
<keyword evidence="2 4" id="KW-0472">Membrane</keyword>
<dbReference type="PANTHER" id="PTHR35603">
    <property type="match status" value="1"/>
</dbReference>
<dbReference type="InterPro" id="IPR051407">
    <property type="entry name" value="Bact_OM_lipoprot/Surf_antigen"/>
</dbReference>
<gene>
    <name evidence="6" type="ORF">QRO08_23860</name>
</gene>
<keyword evidence="4" id="KW-0812">Transmembrane</keyword>
<dbReference type="GeneID" id="79790025"/>
<evidence type="ECO:0000256" key="1">
    <source>
        <dbReference type="ARBA" id="ARBA00004370"/>
    </source>
</evidence>
<feature type="transmembrane region" description="Helical" evidence="4">
    <location>
        <begin position="23"/>
        <end position="44"/>
    </location>
</feature>
<dbReference type="EMBL" id="CP127363">
    <property type="protein sequence ID" value="WIY48816.1"/>
    <property type="molecule type" value="Genomic_DNA"/>
</dbReference>
<protein>
    <submittedName>
        <fullName evidence="6">Glycine zipper 2TM domain-containing protein</fullName>
    </submittedName>
</protein>
<evidence type="ECO:0000256" key="2">
    <source>
        <dbReference type="ARBA" id="ARBA00023136"/>
    </source>
</evidence>
<reference evidence="6 7" key="1">
    <citation type="submission" date="2023-06" db="EMBL/GenBank/DDBJ databases">
        <authorList>
            <person name="Ham H."/>
            <person name="Park D.S."/>
        </authorList>
    </citation>
    <scope>NUCLEOTIDE SEQUENCE [LARGE SCALE GENOMIC DNA]</scope>
    <source>
        <strain evidence="6 7">KACC 17005</strain>
    </source>
</reference>
<evidence type="ECO:0000313" key="7">
    <source>
        <dbReference type="Proteomes" id="UP001242732"/>
    </source>
</evidence>
<comment type="subcellular location">
    <subcellularLocation>
        <location evidence="1">Membrane</location>
    </subcellularLocation>
</comment>
<evidence type="ECO:0000256" key="3">
    <source>
        <dbReference type="SAM" id="MobiDB-lite"/>
    </source>
</evidence>
<organism evidence="6 7">
    <name type="scientific">Paracidovorax citrulli</name>
    <name type="common">Acidovorax citrulli</name>
    <dbReference type="NCBI Taxonomy" id="80869"/>
    <lineage>
        <taxon>Bacteria</taxon>
        <taxon>Pseudomonadati</taxon>
        <taxon>Pseudomonadota</taxon>
        <taxon>Betaproteobacteria</taxon>
        <taxon>Burkholderiales</taxon>
        <taxon>Comamonadaceae</taxon>
        <taxon>Paracidovorax</taxon>
    </lineage>
</organism>
<evidence type="ECO:0000256" key="4">
    <source>
        <dbReference type="SAM" id="Phobius"/>
    </source>
</evidence>
<name>A0ABY9APF8_PARCI</name>